<accession>A0A840BM94</accession>
<gene>
    <name evidence="1" type="ORF">GGR36_002080</name>
</gene>
<reference evidence="1 2" key="1">
    <citation type="submission" date="2020-08" db="EMBL/GenBank/DDBJ databases">
        <title>Genomic Encyclopedia of Type Strains, Phase IV (KMG-IV): sequencing the most valuable type-strain genomes for metagenomic binning, comparative biology and taxonomic classification.</title>
        <authorList>
            <person name="Goeker M."/>
        </authorList>
    </citation>
    <scope>NUCLEOTIDE SEQUENCE [LARGE SCALE GENOMIC DNA]</scope>
    <source>
        <strain evidence="1 2">DSM 106739</strain>
    </source>
</reference>
<proteinExistence type="predicted"/>
<name>A0A840BM94_9RHOO</name>
<dbReference type="RefSeq" id="WP_183634550.1">
    <property type="nucleotide sequence ID" value="NZ_BAABLE010000011.1"/>
</dbReference>
<dbReference type="EMBL" id="JACIET010000001">
    <property type="protein sequence ID" value="MBB4012772.1"/>
    <property type="molecule type" value="Genomic_DNA"/>
</dbReference>
<protein>
    <submittedName>
        <fullName evidence="1">Uncharacterized protein</fullName>
    </submittedName>
</protein>
<organism evidence="1 2">
    <name type="scientific">Niveibacterium umoris</name>
    <dbReference type="NCBI Taxonomy" id="1193620"/>
    <lineage>
        <taxon>Bacteria</taxon>
        <taxon>Pseudomonadati</taxon>
        <taxon>Pseudomonadota</taxon>
        <taxon>Betaproteobacteria</taxon>
        <taxon>Rhodocyclales</taxon>
        <taxon>Rhodocyclaceae</taxon>
        <taxon>Niveibacterium</taxon>
    </lineage>
</organism>
<dbReference type="Proteomes" id="UP000561045">
    <property type="component" value="Unassembled WGS sequence"/>
</dbReference>
<comment type="caution">
    <text evidence="1">The sequence shown here is derived from an EMBL/GenBank/DDBJ whole genome shotgun (WGS) entry which is preliminary data.</text>
</comment>
<keyword evidence="2" id="KW-1185">Reference proteome</keyword>
<evidence type="ECO:0000313" key="1">
    <source>
        <dbReference type="EMBL" id="MBB4012772.1"/>
    </source>
</evidence>
<evidence type="ECO:0000313" key="2">
    <source>
        <dbReference type="Proteomes" id="UP000561045"/>
    </source>
</evidence>
<dbReference type="AlphaFoldDB" id="A0A840BM94"/>
<sequence>MSVLFDLPFAQFLDAGPTALPGVTFRDGRAVLGRGRSYLGVLTSTALARLTTPSPTETVGDALSAFLSVMLQGVRSSIGSVRDAGSAELMRFATPRAERHRVYCEQTFRNALHARTDPLGLVFEATLVTDHDLVLRVDPFMRVEQGGEGGFGCQFAAADPVRVYLASGAVRRVFDFTVTA</sequence>